<organism evidence="5">
    <name type="scientific">Microbacterium sp. A8/3-1</name>
    <dbReference type="NCBI Taxonomy" id="3160749"/>
    <lineage>
        <taxon>Bacteria</taxon>
        <taxon>Bacillati</taxon>
        <taxon>Actinomycetota</taxon>
        <taxon>Actinomycetes</taxon>
        <taxon>Micrococcales</taxon>
        <taxon>Microbacteriaceae</taxon>
        <taxon>Microbacterium</taxon>
    </lineage>
</organism>
<evidence type="ECO:0000313" key="5">
    <source>
        <dbReference type="EMBL" id="XBX76818.1"/>
    </source>
</evidence>
<evidence type="ECO:0000256" key="2">
    <source>
        <dbReference type="ARBA" id="ARBA00022771"/>
    </source>
</evidence>
<name>A0AAU7VSM3_9MICO</name>
<feature type="domain" description="RanBP2-type" evidence="4">
    <location>
        <begin position="1156"/>
        <end position="1175"/>
    </location>
</feature>
<dbReference type="InterPro" id="IPR027417">
    <property type="entry name" value="P-loop_NTPase"/>
</dbReference>
<dbReference type="GO" id="GO:0008270">
    <property type="term" value="F:zinc ion binding"/>
    <property type="evidence" value="ECO:0007669"/>
    <property type="project" value="UniProtKB-KW"/>
</dbReference>
<dbReference type="InterPro" id="IPR001876">
    <property type="entry name" value="Znf_RanBP2"/>
</dbReference>
<reference evidence="5" key="1">
    <citation type="submission" date="2024-06" db="EMBL/GenBank/DDBJ databases">
        <title>Draft genome sequence of Microbacterium sp. strain A8/3-1, isolated from Oxytropis tragacanthoides Fisch. ex DC. Root nodules in the Altai region of Russia.</title>
        <authorList>
            <person name="Sazanova A."/>
            <person name="Guro P."/>
            <person name="Kuznetsova I."/>
            <person name="Belimov A."/>
            <person name="Safronova V."/>
        </authorList>
    </citation>
    <scope>NUCLEOTIDE SEQUENCE</scope>
    <source>
        <strain evidence="5">A8/3-1</strain>
    </source>
</reference>
<protein>
    <recommendedName>
        <fullName evidence="4">RanBP2-type domain-containing protein</fullName>
    </recommendedName>
</protein>
<keyword evidence="3" id="KW-0862">Zinc</keyword>
<dbReference type="RefSeq" id="WP_350350398.1">
    <property type="nucleotide sequence ID" value="NZ_CP158357.1"/>
</dbReference>
<evidence type="ECO:0000256" key="3">
    <source>
        <dbReference type="ARBA" id="ARBA00022833"/>
    </source>
</evidence>
<dbReference type="AlphaFoldDB" id="A0AAU7VSM3"/>
<dbReference type="PROSITE" id="PS01358">
    <property type="entry name" value="ZF_RANBP2_1"/>
    <property type="match status" value="1"/>
</dbReference>
<evidence type="ECO:0000259" key="4">
    <source>
        <dbReference type="PROSITE" id="PS01358"/>
    </source>
</evidence>
<sequence length="1205" mass="131539">MAPTTDGTNAGGSANEFGSLHRNGFAALLATHGLSGAPLDGIDGRVPTRIALETDDHVDDIVCTMSSGARWFIQAKRSVNDSSLRSALRQFGAQAVEEDDLLVLALRSVGGYLRTASEVLDSRHAGRRAGLSKGKRDDFEKFEKRVREECGDNAERVLSQARIVAWAVDDVCDERANTAAGRLERLTTPGSGHMAFRALQHFFQQQGAARTETSSDDWLQALRDSGLEVSAEGLGPWAAERELERAALAHHCESIARCKDRLDLSVISHRVPELVVDDFLSTVEVEFDLKKQRAYSKPLTHIFRRNERMLLRGLPGAGKSEAMRQLAAWLVTQRGAPMPLPLRLRDIASAVSTVDDMSLDLLLQASARRGGLEAPAPLVRALKSAVDSGHCVFLLDGLDETYGKRSIIAAGIANIIQDLSPHVGVLITTRESAMDAADYLNLPVADLKASGNRRAQTALIEAYSAAMAAPENQAMWTQAKRAIVENHADAHREIWRVPLLSTLATVRILEGHETSGSVVELLGGVIEDSVDRWEAKRLKDGVAAPDPGFNSRMFLDGFAALGRALNAGSALTLHDAHSLVTATLLRWELSRPATEAIAKFVVKFWDDIVGVFVDTGTALQPRSRLFAELGDAYALLRLDHGDARLAWLTESLNMPARANAFALASGSDLTIARWLITASKEETGHRRAQAATWLIEFLPSWSHLTPDDTTAVMESLAAAARDQICVAMSSHGQGIAAMFASATGWRDRADGCGWRFAAELASLEVAAPHRERKKLLLDAYEANPDRVALLRALSEISIIDPERRTDKALVEILERALEFPLDEYHDDEALPDRFGTLSIGSSNEPAQFGLDRVARYAASISSQLSASAVERIWNIGIRLPAGQYYEIRAALAESGHQSPYASGADSNWAASLPREGFELDWFVPHLLATPGAAEAVHPTERWRKSALSDLVDAANIREASYWELLEANKGASAVTSLLLHTTITCARIDEQAVHLQAHDTHHTTGDERDDLAHYLYTPRLIPARLLNNSISEEKALELVSIAADRPRWASDLTRDVLVQQRYPSVAEAAAMVTPANWHSERNLALVRLFNAASPMAEATALMSEGNGSRWAAAWYVAADDTETNESLLSQAHGDPDAAVRDAAAASLEVVLAAEYWTCTRCFTQNDTSLYMCERCNHSSSNSMKSHEKIREYVTNLEADPTHGEN</sequence>
<dbReference type="Gene3D" id="3.40.50.300">
    <property type="entry name" value="P-loop containing nucleotide triphosphate hydrolases"/>
    <property type="match status" value="1"/>
</dbReference>
<keyword evidence="2" id="KW-0863">Zinc-finger</keyword>
<accession>A0AAU7VSM3</accession>
<proteinExistence type="predicted"/>
<evidence type="ECO:0000256" key="1">
    <source>
        <dbReference type="ARBA" id="ARBA00022723"/>
    </source>
</evidence>
<dbReference type="SUPFAM" id="SSF52540">
    <property type="entry name" value="P-loop containing nucleoside triphosphate hydrolases"/>
    <property type="match status" value="1"/>
</dbReference>
<dbReference type="EMBL" id="CP158357">
    <property type="protein sequence ID" value="XBX76818.1"/>
    <property type="molecule type" value="Genomic_DNA"/>
</dbReference>
<keyword evidence="1" id="KW-0479">Metal-binding</keyword>
<gene>
    <name evidence="5" type="ORF">ABS642_12945</name>
</gene>